<dbReference type="SUPFAM" id="SSF53335">
    <property type="entry name" value="S-adenosyl-L-methionine-dependent methyltransferases"/>
    <property type="match status" value="1"/>
</dbReference>
<dbReference type="OrthoDB" id="9784101at2"/>
<evidence type="ECO:0000313" key="2">
    <source>
        <dbReference type="EMBL" id="ADK79903.1"/>
    </source>
</evidence>
<name>E1RC23_SEDSS</name>
<proteinExistence type="predicted"/>
<dbReference type="AlphaFoldDB" id="E1RC23"/>
<dbReference type="Proteomes" id="UP000002318">
    <property type="component" value="Chromosome"/>
</dbReference>
<dbReference type="InterPro" id="IPR025714">
    <property type="entry name" value="Methyltranfer_dom"/>
</dbReference>
<dbReference type="KEGG" id="ssm:Spirs_0768"/>
<dbReference type="HOGENOM" id="CLU_037990_16_0_12"/>
<evidence type="ECO:0000313" key="3">
    <source>
        <dbReference type="Proteomes" id="UP000002318"/>
    </source>
</evidence>
<dbReference type="InterPro" id="IPR029063">
    <property type="entry name" value="SAM-dependent_MTases_sf"/>
</dbReference>
<sequence>MILNKLFLQGLNLRAKKEAAEIFTYLPLRQGSVVADIGSGGGFFAVEFARKIGDTGEVYAVDISGKNLRFLMDYARNKGMESRIIAVLGEEHSCLLPEASQDLIFSHNSFHHIARPELYFQSASRAMKPEGRLVVIDRNKAAKGGRHWGHSSSPEGICSAMKAAGLSLESSKEILEGKTFQIFRKTA</sequence>
<keyword evidence="2" id="KW-0808">Transferase</keyword>
<gene>
    <name evidence="2" type="ordered locus">Spirs_0768</name>
</gene>
<dbReference type="Gene3D" id="3.40.50.150">
    <property type="entry name" value="Vaccinia Virus protein VP39"/>
    <property type="match status" value="1"/>
</dbReference>
<dbReference type="PANTHER" id="PTHR43861">
    <property type="entry name" value="TRANS-ACONITATE 2-METHYLTRANSFERASE-RELATED"/>
    <property type="match status" value="1"/>
</dbReference>
<keyword evidence="2" id="KW-0489">Methyltransferase</keyword>
<evidence type="ECO:0000259" key="1">
    <source>
        <dbReference type="Pfam" id="PF13847"/>
    </source>
</evidence>
<accession>E1RC23</accession>
<dbReference type="EMBL" id="CP002116">
    <property type="protein sequence ID" value="ADK79903.1"/>
    <property type="molecule type" value="Genomic_DNA"/>
</dbReference>
<dbReference type="eggNOG" id="COG2226">
    <property type="taxonomic scope" value="Bacteria"/>
</dbReference>
<organism evidence="2 3">
    <name type="scientific">Sediminispirochaeta smaragdinae (strain DSM 11293 / JCM 15392 / SEBR 4228)</name>
    <name type="common">Spirochaeta smaragdinae</name>
    <dbReference type="NCBI Taxonomy" id="573413"/>
    <lineage>
        <taxon>Bacteria</taxon>
        <taxon>Pseudomonadati</taxon>
        <taxon>Spirochaetota</taxon>
        <taxon>Spirochaetia</taxon>
        <taxon>Spirochaetales</taxon>
        <taxon>Spirochaetaceae</taxon>
        <taxon>Sediminispirochaeta</taxon>
    </lineage>
</organism>
<keyword evidence="3" id="KW-1185">Reference proteome</keyword>
<dbReference type="GO" id="GO:0008168">
    <property type="term" value="F:methyltransferase activity"/>
    <property type="evidence" value="ECO:0007669"/>
    <property type="project" value="UniProtKB-KW"/>
</dbReference>
<reference evidence="2 3" key="1">
    <citation type="journal article" date="2010" name="Stand. Genomic Sci.">
        <title>Complete genome sequence of Spirochaeta smaragdinae type strain (SEBR 4228).</title>
        <authorList>
            <person name="Mavromatis K."/>
            <person name="Yasawong M."/>
            <person name="Chertkov O."/>
            <person name="Lapidus A."/>
            <person name="Lucas S."/>
            <person name="Nolan M."/>
            <person name="Del Rio T.G."/>
            <person name="Tice H."/>
            <person name="Cheng J.F."/>
            <person name="Pitluck S."/>
            <person name="Liolios K."/>
            <person name="Ivanova N."/>
            <person name="Tapia R."/>
            <person name="Han C."/>
            <person name="Bruce D."/>
            <person name="Goodwin L."/>
            <person name="Pati A."/>
            <person name="Chen A."/>
            <person name="Palaniappan K."/>
            <person name="Land M."/>
            <person name="Hauser L."/>
            <person name="Chang Y.J."/>
            <person name="Jeffries C.D."/>
            <person name="Detter J.C."/>
            <person name="Rohde M."/>
            <person name="Brambilla E."/>
            <person name="Spring S."/>
            <person name="Goker M."/>
            <person name="Sikorski J."/>
            <person name="Woyke T."/>
            <person name="Bristow J."/>
            <person name="Eisen J.A."/>
            <person name="Markowitz V."/>
            <person name="Hugenholtz P."/>
            <person name="Klenk H.P."/>
            <person name="Kyrpides N.C."/>
        </authorList>
    </citation>
    <scope>NUCLEOTIDE SEQUENCE [LARGE SCALE GENOMIC DNA]</scope>
    <source>
        <strain evidence="3">DSM 11293 / JCM 15392 / SEBR 4228</strain>
    </source>
</reference>
<dbReference type="Pfam" id="PF13847">
    <property type="entry name" value="Methyltransf_31"/>
    <property type="match status" value="1"/>
</dbReference>
<protein>
    <submittedName>
        <fullName evidence="2">Methyltransferase type 11</fullName>
    </submittedName>
</protein>
<dbReference type="GO" id="GO:0032259">
    <property type="term" value="P:methylation"/>
    <property type="evidence" value="ECO:0007669"/>
    <property type="project" value="UniProtKB-KW"/>
</dbReference>
<dbReference type="RefSeq" id="WP_013253367.1">
    <property type="nucleotide sequence ID" value="NC_014364.1"/>
</dbReference>
<feature type="domain" description="Methyltransferase" evidence="1">
    <location>
        <begin position="30"/>
        <end position="139"/>
    </location>
</feature>
<dbReference type="STRING" id="573413.Spirs_0768"/>
<dbReference type="CDD" id="cd02440">
    <property type="entry name" value="AdoMet_MTases"/>
    <property type="match status" value="1"/>
</dbReference>